<keyword evidence="5" id="KW-0106">Calcium</keyword>
<dbReference type="EMBL" id="WNTK01002049">
    <property type="protein sequence ID" value="KAG9466474.1"/>
    <property type="molecule type" value="Genomic_DNA"/>
</dbReference>
<dbReference type="GO" id="GO:0005783">
    <property type="term" value="C:endoplasmic reticulum"/>
    <property type="evidence" value="ECO:0007669"/>
    <property type="project" value="TreeGrafter"/>
</dbReference>
<dbReference type="Proteomes" id="UP000770717">
    <property type="component" value="Unassembled WGS sequence"/>
</dbReference>
<feature type="region of interest" description="Disordered" evidence="8">
    <location>
        <begin position="434"/>
        <end position="467"/>
    </location>
</feature>
<dbReference type="CDD" id="cd11722">
    <property type="entry name" value="SOAR"/>
    <property type="match status" value="1"/>
</dbReference>
<dbReference type="GO" id="GO:0005509">
    <property type="term" value="F:calcium ion binding"/>
    <property type="evidence" value="ECO:0007669"/>
    <property type="project" value="TreeGrafter"/>
</dbReference>
<feature type="coiled-coil region" evidence="7">
    <location>
        <begin position="118"/>
        <end position="205"/>
    </location>
</feature>
<feature type="compositionally biased region" description="Polar residues" evidence="8">
    <location>
        <begin position="541"/>
        <end position="551"/>
    </location>
</feature>
<evidence type="ECO:0000256" key="4">
    <source>
        <dbReference type="ARBA" id="ARBA00022729"/>
    </source>
</evidence>
<evidence type="ECO:0000256" key="3">
    <source>
        <dbReference type="ARBA" id="ARBA00022723"/>
    </source>
</evidence>
<dbReference type="FunFam" id="1.10.287.3550:FF:000001">
    <property type="entry name" value="Stromal interaction molecule 1"/>
    <property type="match status" value="1"/>
</dbReference>
<dbReference type="InterPro" id="IPR013761">
    <property type="entry name" value="SAM/pointed_sf"/>
</dbReference>
<keyword evidence="9" id="KW-0812">Transmembrane</keyword>
<evidence type="ECO:0000313" key="11">
    <source>
        <dbReference type="EMBL" id="KAG9466474.1"/>
    </source>
</evidence>
<dbReference type="PANTHER" id="PTHR15136:SF9">
    <property type="entry name" value="STROMAL INTERACTION MOLECULE 1"/>
    <property type="match status" value="1"/>
</dbReference>
<dbReference type="FunFam" id="1.20.5.340:FF:000011">
    <property type="entry name" value="Stromal interaction molecule 1"/>
    <property type="match status" value="1"/>
</dbReference>
<dbReference type="FunFam" id="1.10.150.50:FF:000009">
    <property type="entry name" value="Stromal interaction molecule 1"/>
    <property type="match status" value="1"/>
</dbReference>
<proteinExistence type="predicted"/>
<keyword evidence="3" id="KW-0479">Metal-binding</keyword>
<dbReference type="InterPro" id="IPR037608">
    <property type="entry name" value="STIM1/2"/>
</dbReference>
<dbReference type="GO" id="GO:0005246">
    <property type="term" value="F:calcium channel regulator activity"/>
    <property type="evidence" value="ECO:0007669"/>
    <property type="project" value="InterPro"/>
</dbReference>
<keyword evidence="9" id="KW-1133">Transmembrane helix</keyword>
<reference evidence="11" key="1">
    <citation type="thesis" date="2020" institute="ProQuest LLC" country="789 East Eisenhower Parkway, Ann Arbor, MI, USA">
        <title>Comparative Genomics and Chromosome Evolution.</title>
        <authorList>
            <person name="Mudd A.B."/>
        </authorList>
    </citation>
    <scope>NUCLEOTIDE SEQUENCE</scope>
    <source>
        <strain evidence="11">HN-11 Male</strain>
        <tissue evidence="11">Kidney and liver</tissue>
    </source>
</reference>
<dbReference type="PANTHER" id="PTHR15136">
    <property type="entry name" value="STROMAL INTERACTION MOLECULE HOMOLOG"/>
    <property type="match status" value="1"/>
</dbReference>
<feature type="compositionally biased region" description="Basic residues" evidence="8">
    <location>
        <begin position="648"/>
        <end position="662"/>
    </location>
</feature>
<sequence>MDEVVQWLITYVELPQYEETFRKLLLSGRDMPRLAVANATMTATLLKMTDRSHRQKLQLKALDTVLFGPPLLTRHNHLKDFMLVVSIVIGVGGCWFAYIQNRYSKDHMKKMMKDLEGLHRAEQSLHDLQERLQKAQEEHRTVEVEKVHLEKKLQNEISLAKQEAQRLRELREGTENELSRQKYAEQELEQVRMALKNAEKELESHCNWSAPESLQKWLQLTHEVEVQYYNIKKQNAEKQLLLAKEGAEKIKKKRNTLFGTFHVAHSSSLDDVDHKILSAKQALSEVTAALRERLHRWQQIEMLCGFQIVNNPGLHVLMTSLNIDPSLMGGARPAPTHFIMTDDLDDLDEEIVSPITMQYAAWLMGRRYSDRPSTCSEDSALWKFSAPSLRHRHTDSPHSTLGSQRLVEGHMVCQSEASPPIHYRPSKVSLHRMRSLSHGQSFSSEHHPAGGTAGSCPPPPPGPHSLPVYFHHSTTYYLPLDTLPDLPPPDLTSGMAYSSPGVGDLSRSDSESSIPYMGDPRLGKIPSVKSSLSHRALEELSPSSQTPNGGNRQLELSGIGGAHQRLSESPQLEKSCSLGEISMIGTGHQSDSSRSHSPSSTDADTPSPGTEAKHNHSRSTRIPQLASKKNPGDEDSGSTGEDNDPNSGKKKLSLSLFKKPKK</sequence>
<keyword evidence="9" id="KW-0472">Membrane</keyword>
<keyword evidence="2" id="KW-0109">Calcium transport</keyword>
<evidence type="ECO:0000256" key="6">
    <source>
        <dbReference type="ARBA" id="ARBA00023065"/>
    </source>
</evidence>
<dbReference type="AlphaFoldDB" id="A0A8J6BJW5"/>
<feature type="domain" description="SAM" evidence="10">
    <location>
        <begin position="1"/>
        <end position="57"/>
    </location>
</feature>
<gene>
    <name evidence="11" type="ORF">GDO78_016600</name>
</gene>
<evidence type="ECO:0000256" key="7">
    <source>
        <dbReference type="SAM" id="Coils"/>
    </source>
</evidence>
<dbReference type="Gene3D" id="1.20.5.340">
    <property type="match status" value="1"/>
</dbReference>
<keyword evidence="12" id="KW-1185">Reference proteome</keyword>
<feature type="region of interest" description="Disordered" evidence="8">
    <location>
        <begin position="583"/>
        <end position="662"/>
    </location>
</feature>
<name>A0A8J6BJW5_ELECQ</name>
<evidence type="ECO:0000256" key="2">
    <source>
        <dbReference type="ARBA" id="ARBA00022568"/>
    </source>
</evidence>
<organism evidence="11 12">
    <name type="scientific">Eleutherodactylus coqui</name>
    <name type="common">Puerto Rican coqui</name>
    <dbReference type="NCBI Taxonomy" id="57060"/>
    <lineage>
        <taxon>Eukaryota</taxon>
        <taxon>Metazoa</taxon>
        <taxon>Chordata</taxon>
        <taxon>Craniata</taxon>
        <taxon>Vertebrata</taxon>
        <taxon>Euteleostomi</taxon>
        <taxon>Amphibia</taxon>
        <taxon>Batrachia</taxon>
        <taxon>Anura</taxon>
        <taxon>Neobatrachia</taxon>
        <taxon>Hyloidea</taxon>
        <taxon>Eleutherodactylidae</taxon>
        <taxon>Eleutherodactylinae</taxon>
        <taxon>Eleutherodactylus</taxon>
        <taxon>Eleutherodactylus</taxon>
    </lineage>
</organism>
<dbReference type="PROSITE" id="PS50105">
    <property type="entry name" value="SAM_DOMAIN"/>
    <property type="match status" value="1"/>
</dbReference>
<dbReference type="GO" id="GO:0006874">
    <property type="term" value="P:intracellular calcium ion homeostasis"/>
    <property type="evidence" value="ECO:0007669"/>
    <property type="project" value="TreeGrafter"/>
</dbReference>
<feature type="transmembrane region" description="Helical" evidence="9">
    <location>
        <begin position="81"/>
        <end position="99"/>
    </location>
</feature>
<evidence type="ECO:0000313" key="12">
    <source>
        <dbReference type="Proteomes" id="UP000770717"/>
    </source>
</evidence>
<comment type="caution">
    <text evidence="11">The sequence shown here is derived from an EMBL/GenBank/DDBJ whole genome shotgun (WGS) entry which is preliminary data.</text>
</comment>
<keyword evidence="7" id="KW-0175">Coiled coil</keyword>
<dbReference type="SUPFAM" id="SSF47769">
    <property type="entry name" value="SAM/Pointed domain"/>
    <property type="match status" value="1"/>
</dbReference>
<feature type="compositionally biased region" description="Acidic residues" evidence="8">
    <location>
        <begin position="633"/>
        <end position="644"/>
    </location>
</feature>
<dbReference type="OrthoDB" id="9986177at2759"/>
<accession>A0A8J6BJW5</accession>
<dbReference type="GO" id="GO:0005886">
    <property type="term" value="C:plasma membrane"/>
    <property type="evidence" value="ECO:0007669"/>
    <property type="project" value="TreeGrafter"/>
</dbReference>
<evidence type="ECO:0000256" key="1">
    <source>
        <dbReference type="ARBA" id="ARBA00022448"/>
    </source>
</evidence>
<dbReference type="GO" id="GO:0051049">
    <property type="term" value="P:regulation of transport"/>
    <property type="evidence" value="ECO:0007669"/>
    <property type="project" value="UniProtKB-ARBA"/>
</dbReference>
<dbReference type="InterPro" id="IPR032393">
    <property type="entry name" value="SOAR_STIM1/2"/>
</dbReference>
<dbReference type="InterPro" id="IPR001660">
    <property type="entry name" value="SAM"/>
</dbReference>
<keyword evidence="1" id="KW-0813">Transport</keyword>
<protein>
    <recommendedName>
        <fullName evidence="10">SAM domain-containing protein</fullName>
    </recommendedName>
</protein>
<evidence type="ECO:0000259" key="10">
    <source>
        <dbReference type="PROSITE" id="PS50105"/>
    </source>
</evidence>
<evidence type="ECO:0000256" key="8">
    <source>
        <dbReference type="SAM" id="MobiDB-lite"/>
    </source>
</evidence>
<dbReference type="Pfam" id="PF16533">
    <property type="entry name" value="SOAR"/>
    <property type="match status" value="1"/>
</dbReference>
<evidence type="ECO:0000256" key="5">
    <source>
        <dbReference type="ARBA" id="ARBA00022837"/>
    </source>
</evidence>
<dbReference type="Gene3D" id="1.10.287.3550">
    <property type="match status" value="1"/>
</dbReference>
<keyword evidence="4" id="KW-0732">Signal</keyword>
<evidence type="ECO:0000256" key="9">
    <source>
        <dbReference type="SAM" id="Phobius"/>
    </source>
</evidence>
<dbReference type="GO" id="GO:0002115">
    <property type="term" value="P:store-operated calcium entry"/>
    <property type="evidence" value="ECO:0007669"/>
    <property type="project" value="TreeGrafter"/>
</dbReference>
<feature type="compositionally biased region" description="Low complexity" evidence="8">
    <location>
        <begin position="590"/>
        <end position="610"/>
    </location>
</feature>
<feature type="region of interest" description="Disordered" evidence="8">
    <location>
        <begin position="489"/>
        <end position="556"/>
    </location>
</feature>
<dbReference type="Gene3D" id="1.10.150.50">
    <property type="entry name" value="Transcription Factor, Ets-1"/>
    <property type="match status" value="1"/>
</dbReference>
<keyword evidence="6" id="KW-0406">Ion transport</keyword>